<dbReference type="GO" id="GO:0003700">
    <property type="term" value="F:DNA-binding transcription factor activity"/>
    <property type="evidence" value="ECO:0007669"/>
    <property type="project" value="InterPro"/>
</dbReference>
<organism evidence="6 7">
    <name type="scientific">Saccharomonospora marina XMU15</name>
    <dbReference type="NCBI Taxonomy" id="882083"/>
    <lineage>
        <taxon>Bacteria</taxon>
        <taxon>Bacillati</taxon>
        <taxon>Actinomycetota</taxon>
        <taxon>Actinomycetes</taxon>
        <taxon>Pseudonocardiales</taxon>
        <taxon>Pseudonocardiaceae</taxon>
        <taxon>Saccharomonospora</taxon>
    </lineage>
</organism>
<accession>H5WYR5</accession>
<evidence type="ECO:0000313" key="6">
    <source>
        <dbReference type="EMBL" id="EHR50730.1"/>
    </source>
</evidence>
<comment type="similarity">
    <text evidence="1">Belongs to the LysR transcriptional regulatory family.</text>
</comment>
<dbReference type="Proteomes" id="UP000004926">
    <property type="component" value="Chromosome"/>
</dbReference>
<dbReference type="Gene3D" id="3.40.190.10">
    <property type="entry name" value="Periplasmic binding protein-like II"/>
    <property type="match status" value="2"/>
</dbReference>
<dbReference type="eggNOG" id="COG0583">
    <property type="taxonomic scope" value="Bacteria"/>
</dbReference>
<dbReference type="PRINTS" id="PR00039">
    <property type="entry name" value="HTHLYSR"/>
</dbReference>
<dbReference type="PROSITE" id="PS50931">
    <property type="entry name" value="HTH_LYSR"/>
    <property type="match status" value="1"/>
</dbReference>
<dbReference type="Pfam" id="PF03466">
    <property type="entry name" value="LysR_substrate"/>
    <property type="match status" value="1"/>
</dbReference>
<dbReference type="EMBL" id="CM001439">
    <property type="protein sequence ID" value="EHR50730.1"/>
    <property type="molecule type" value="Genomic_DNA"/>
</dbReference>
<dbReference type="HOGENOM" id="CLU_039613_39_0_11"/>
<keyword evidence="2" id="KW-0805">Transcription regulation</keyword>
<dbReference type="Gene3D" id="1.10.10.10">
    <property type="entry name" value="Winged helix-like DNA-binding domain superfamily/Winged helix DNA-binding domain"/>
    <property type="match status" value="1"/>
</dbReference>
<dbReference type="CDD" id="cd08417">
    <property type="entry name" value="PBP2_Nitroaromatics_like"/>
    <property type="match status" value="1"/>
</dbReference>
<keyword evidence="7" id="KW-1185">Reference proteome</keyword>
<evidence type="ECO:0000256" key="2">
    <source>
        <dbReference type="ARBA" id="ARBA00023015"/>
    </source>
</evidence>
<dbReference type="InterPro" id="IPR037402">
    <property type="entry name" value="YidZ_PBP2"/>
</dbReference>
<protein>
    <submittedName>
        <fullName evidence="6">Transcriptional regulator</fullName>
    </submittedName>
</protein>
<sequence>MTSRGTAARRPASLASLDLNLLVFLRELLRERNVTRAAQRVGVSQPTASAALSRLRRHFNDQLLIRSRGAFTLSPLAVQLAMQVEPVCAGLERLFSTSAEFDPLASEREFKLLTVDYVLAAFGEQLSREMYRAGPNIRLYVQVVKQHLPADPLETLRVIDGMISAPKAEFRVPGIRSLELFRDRWVCLVDKNNPVSDHLRLADLERLPWVVPHHPDGGYPPSSPLGPLMARLGTRPRVAVRVDSYQATPYFVAGTDRIAIMQRRLAGLFANRADLRVLECPGDPPPIVETLWWHEQKEHDEGHKWWREAVERAARRSEAADGVGRSRHAIRAVN</sequence>
<gene>
    <name evidence="6" type="ORF">SacmaDRAFT_2486</name>
</gene>
<evidence type="ECO:0000256" key="1">
    <source>
        <dbReference type="ARBA" id="ARBA00009437"/>
    </source>
</evidence>
<keyword evidence="4" id="KW-0804">Transcription</keyword>
<dbReference type="RefSeq" id="WP_009154115.1">
    <property type="nucleotide sequence ID" value="NZ_CM001439.1"/>
</dbReference>
<reference evidence="6 7" key="1">
    <citation type="journal article" date="2012" name="Stand. Genomic Sci.">
        <title>Genome sequence of the ocean sediment bacterium Saccharomonospora marina type strain (XMU15(T)).</title>
        <authorList>
            <person name="Klenk H.P."/>
            <person name="Lu M."/>
            <person name="Lucas S."/>
            <person name="Lapidus A."/>
            <person name="Copeland A."/>
            <person name="Pitluck S."/>
            <person name="Goodwin L.A."/>
            <person name="Han C."/>
            <person name="Tapia R."/>
            <person name="Brambilla E.M."/>
            <person name="Potter G."/>
            <person name="Land M."/>
            <person name="Ivanova N."/>
            <person name="Rohde M."/>
            <person name="Goker M."/>
            <person name="Detter J.C."/>
            <person name="Li W.J."/>
            <person name="Kyrpides N.C."/>
            <person name="Woyke T."/>
        </authorList>
    </citation>
    <scope>NUCLEOTIDE SEQUENCE [LARGE SCALE GENOMIC DNA]</scope>
    <source>
        <strain evidence="6 7">XMU15</strain>
    </source>
</reference>
<dbReference type="InterPro" id="IPR036388">
    <property type="entry name" value="WH-like_DNA-bd_sf"/>
</dbReference>
<dbReference type="InterPro" id="IPR000847">
    <property type="entry name" value="LysR_HTH_N"/>
</dbReference>
<keyword evidence="3" id="KW-0238">DNA-binding</keyword>
<dbReference type="OrthoDB" id="8717159at2"/>
<dbReference type="InterPro" id="IPR050389">
    <property type="entry name" value="LysR-type_TF"/>
</dbReference>
<evidence type="ECO:0000313" key="7">
    <source>
        <dbReference type="Proteomes" id="UP000004926"/>
    </source>
</evidence>
<dbReference type="GO" id="GO:0003677">
    <property type="term" value="F:DNA binding"/>
    <property type="evidence" value="ECO:0007669"/>
    <property type="project" value="UniProtKB-KW"/>
</dbReference>
<dbReference type="SUPFAM" id="SSF46785">
    <property type="entry name" value="Winged helix' DNA-binding domain"/>
    <property type="match status" value="1"/>
</dbReference>
<dbReference type="PANTHER" id="PTHR30118">
    <property type="entry name" value="HTH-TYPE TRANSCRIPTIONAL REGULATOR LEUO-RELATED"/>
    <property type="match status" value="1"/>
</dbReference>
<dbReference type="STRING" id="882083.SacmaDRAFT_2486"/>
<feature type="domain" description="HTH lysR-type" evidence="5">
    <location>
        <begin position="17"/>
        <end position="74"/>
    </location>
</feature>
<dbReference type="InterPro" id="IPR036390">
    <property type="entry name" value="WH_DNA-bd_sf"/>
</dbReference>
<name>H5WYR5_9PSEU</name>
<dbReference type="Pfam" id="PF00126">
    <property type="entry name" value="HTH_1"/>
    <property type="match status" value="1"/>
</dbReference>
<evidence type="ECO:0000259" key="5">
    <source>
        <dbReference type="PROSITE" id="PS50931"/>
    </source>
</evidence>
<dbReference type="AlphaFoldDB" id="H5WYR5"/>
<dbReference type="InterPro" id="IPR005119">
    <property type="entry name" value="LysR_subst-bd"/>
</dbReference>
<dbReference type="SUPFAM" id="SSF53850">
    <property type="entry name" value="Periplasmic binding protein-like II"/>
    <property type="match status" value="1"/>
</dbReference>
<proteinExistence type="inferred from homology"/>
<dbReference type="PANTHER" id="PTHR30118:SF15">
    <property type="entry name" value="TRANSCRIPTIONAL REGULATORY PROTEIN"/>
    <property type="match status" value="1"/>
</dbReference>
<evidence type="ECO:0000256" key="3">
    <source>
        <dbReference type="ARBA" id="ARBA00023125"/>
    </source>
</evidence>
<evidence type="ECO:0000256" key="4">
    <source>
        <dbReference type="ARBA" id="ARBA00023163"/>
    </source>
</evidence>